<feature type="domain" description="N-acetyltransferase" evidence="2">
    <location>
        <begin position="22"/>
        <end position="186"/>
    </location>
</feature>
<dbReference type="InterPro" id="IPR000182">
    <property type="entry name" value="GNAT_dom"/>
</dbReference>
<dbReference type="InterPro" id="IPR016181">
    <property type="entry name" value="Acyl_CoA_acyltransferase"/>
</dbReference>
<evidence type="ECO:0000259" key="2">
    <source>
        <dbReference type="PROSITE" id="PS51186"/>
    </source>
</evidence>
<evidence type="ECO:0000313" key="4">
    <source>
        <dbReference type="Proteomes" id="UP000664534"/>
    </source>
</evidence>
<feature type="region of interest" description="Disordered" evidence="1">
    <location>
        <begin position="1"/>
        <end position="21"/>
    </location>
</feature>
<dbReference type="Pfam" id="PF00583">
    <property type="entry name" value="Acetyltransf_1"/>
    <property type="match status" value="1"/>
</dbReference>
<name>A0A8H3I0S2_9LECA</name>
<accession>A0A8H3I0S2</accession>
<evidence type="ECO:0000256" key="1">
    <source>
        <dbReference type="SAM" id="MobiDB-lite"/>
    </source>
</evidence>
<protein>
    <recommendedName>
        <fullName evidence="2">N-acetyltransferase domain-containing protein</fullName>
    </recommendedName>
</protein>
<proteinExistence type="predicted"/>
<dbReference type="CDD" id="cd04301">
    <property type="entry name" value="NAT_SF"/>
    <property type="match status" value="1"/>
</dbReference>
<gene>
    <name evidence="3" type="ORF">IMSHALPRED_009222</name>
</gene>
<dbReference type="Gene3D" id="3.40.630.30">
    <property type="match status" value="1"/>
</dbReference>
<organism evidence="3 4">
    <name type="scientific">Imshaugia aleurites</name>
    <dbReference type="NCBI Taxonomy" id="172621"/>
    <lineage>
        <taxon>Eukaryota</taxon>
        <taxon>Fungi</taxon>
        <taxon>Dikarya</taxon>
        <taxon>Ascomycota</taxon>
        <taxon>Pezizomycotina</taxon>
        <taxon>Lecanoromycetes</taxon>
        <taxon>OSLEUM clade</taxon>
        <taxon>Lecanoromycetidae</taxon>
        <taxon>Lecanorales</taxon>
        <taxon>Lecanorineae</taxon>
        <taxon>Parmeliaceae</taxon>
        <taxon>Imshaugia</taxon>
    </lineage>
</organism>
<keyword evidence="4" id="KW-1185">Reference proteome</keyword>
<dbReference type="SUPFAM" id="SSF55729">
    <property type="entry name" value="Acyl-CoA N-acyltransferases (Nat)"/>
    <property type="match status" value="1"/>
</dbReference>
<dbReference type="OrthoDB" id="2445945at2759"/>
<evidence type="ECO:0000313" key="3">
    <source>
        <dbReference type="EMBL" id="CAF9910522.1"/>
    </source>
</evidence>
<reference evidence="3" key="1">
    <citation type="submission" date="2021-03" db="EMBL/GenBank/DDBJ databases">
        <authorList>
            <person name="Tagirdzhanova G."/>
        </authorList>
    </citation>
    <scope>NUCLEOTIDE SEQUENCE</scope>
</reference>
<dbReference type="Proteomes" id="UP000664534">
    <property type="component" value="Unassembled WGS sequence"/>
</dbReference>
<comment type="caution">
    <text evidence="3">The sequence shown here is derived from an EMBL/GenBank/DDBJ whole genome shotgun (WGS) entry which is preliminary data.</text>
</comment>
<dbReference type="PROSITE" id="PS51186">
    <property type="entry name" value="GNAT"/>
    <property type="match status" value="1"/>
</dbReference>
<dbReference type="EMBL" id="CAJPDT010000007">
    <property type="protein sequence ID" value="CAF9910522.1"/>
    <property type="molecule type" value="Genomic_DNA"/>
</dbReference>
<dbReference type="AlphaFoldDB" id="A0A8H3I0S2"/>
<dbReference type="GO" id="GO:0016747">
    <property type="term" value="F:acyltransferase activity, transferring groups other than amino-acyl groups"/>
    <property type="evidence" value="ECO:0007669"/>
    <property type="project" value="InterPro"/>
</dbReference>
<sequence>MEDAKEAKEAKVEKKQPVQDKASWRELSVNNIKSLAGVADKIHPDLPESDEVFAERVKLFPEGCLGLLEGKGYELCGYVISHPIRRLQPPALNSLLGKIASDADQYYIHDLAILPQLRGCGLAQECINKLFAIARRYPTTCLISVYGTEHFWSRFGFVPVQIDDVLKKKLLDYGEDATYLERKNKEYERQATTDAGPV</sequence>